<name>A0AAD6J404_DREDA</name>
<dbReference type="AlphaFoldDB" id="A0AAD6J404"/>
<protein>
    <submittedName>
        <fullName evidence="1">Osmotin</fullName>
    </submittedName>
</protein>
<dbReference type="SUPFAM" id="SSF49870">
    <property type="entry name" value="Osmotin, thaumatin-like protein"/>
    <property type="match status" value="1"/>
</dbReference>
<accession>A0AAD6J404</accession>
<keyword evidence="2" id="KW-1185">Reference proteome</keyword>
<evidence type="ECO:0000313" key="2">
    <source>
        <dbReference type="Proteomes" id="UP001221413"/>
    </source>
</evidence>
<dbReference type="InterPro" id="IPR037176">
    <property type="entry name" value="Osmotin/thaumatin-like_sf"/>
</dbReference>
<dbReference type="EMBL" id="JAQGDS010000002">
    <property type="protein sequence ID" value="KAJ6263646.1"/>
    <property type="molecule type" value="Genomic_DNA"/>
</dbReference>
<dbReference type="Gene3D" id="2.60.110.10">
    <property type="entry name" value="Thaumatin"/>
    <property type="match status" value="1"/>
</dbReference>
<dbReference type="Proteomes" id="UP001221413">
    <property type="component" value="Unassembled WGS sequence"/>
</dbReference>
<dbReference type="PROSITE" id="PS51367">
    <property type="entry name" value="THAUMATIN_2"/>
    <property type="match status" value="1"/>
</dbReference>
<organism evidence="1 2">
    <name type="scientific">Drechslerella dactyloides</name>
    <name type="common">Nematode-trapping fungus</name>
    <name type="synonym">Arthrobotrys dactyloides</name>
    <dbReference type="NCBI Taxonomy" id="74499"/>
    <lineage>
        <taxon>Eukaryota</taxon>
        <taxon>Fungi</taxon>
        <taxon>Dikarya</taxon>
        <taxon>Ascomycota</taxon>
        <taxon>Pezizomycotina</taxon>
        <taxon>Orbiliomycetes</taxon>
        <taxon>Orbiliales</taxon>
        <taxon>Orbiliaceae</taxon>
        <taxon>Drechslerella</taxon>
    </lineage>
</organism>
<gene>
    <name evidence="1" type="ORF">Dda_2214</name>
</gene>
<reference evidence="1" key="1">
    <citation type="submission" date="2023-01" db="EMBL/GenBank/DDBJ databases">
        <title>The chitinases involved in constricting ring structure development in the nematode-trapping fungus Drechslerella dactyloides.</title>
        <authorList>
            <person name="Wang R."/>
            <person name="Zhang L."/>
            <person name="Tang P."/>
            <person name="Li S."/>
            <person name="Liang L."/>
        </authorList>
    </citation>
    <scope>NUCLEOTIDE SEQUENCE</scope>
    <source>
        <strain evidence="1">YMF1.00031</strain>
    </source>
</reference>
<dbReference type="Pfam" id="PF00314">
    <property type="entry name" value="Thaumatin"/>
    <property type="match status" value="1"/>
</dbReference>
<proteinExistence type="predicted"/>
<dbReference type="SMART" id="SM00205">
    <property type="entry name" value="THN"/>
    <property type="match status" value="1"/>
</dbReference>
<sequence length="376" mass="41006">MVRAKPLKYVTSTTPFLPITVVFGFLSYVGAQTSTTPDFQIPLISGNRTITVVNNCKFPVYPGFLTTNGTGPYTTGFYLDSKQRRSVWVGWDWSGRLWARTNCSFYLANATTAAKIKAVTDNFTIPDGQKLAGGCLTGDCGSAVECQLSGLAPTTLAEFTITGWQNQTYYDISLVDGYDLDMKITPSYDSPEKPRVNNTPICIASTDLSSPLSGRDLNENSLNQSFTFGTIHRWCPREMLLFASQRGRQSVFPYPDDDDPTIGGGWTPCLSACAYSNNDWDCCKGRHDKSNTCGPNLYSQRAKQVCGDAYSYAYDDYLSTFAVPSAPGDEFEVMFCPGGVSTNILKSTLGSTANVGAESSWLLITISAIVGMAVLW</sequence>
<dbReference type="InterPro" id="IPR001938">
    <property type="entry name" value="Thaumatin"/>
</dbReference>
<evidence type="ECO:0000313" key="1">
    <source>
        <dbReference type="EMBL" id="KAJ6263646.1"/>
    </source>
</evidence>
<dbReference type="PANTHER" id="PTHR31048">
    <property type="entry name" value="OS03G0233200 PROTEIN"/>
    <property type="match status" value="1"/>
</dbReference>
<comment type="caution">
    <text evidence="1">The sequence shown here is derived from an EMBL/GenBank/DDBJ whole genome shotgun (WGS) entry which is preliminary data.</text>
</comment>